<name>A0AAX2F2C3_9BACT</name>
<dbReference type="InterPro" id="IPR001322">
    <property type="entry name" value="Lamin_tail_dom"/>
</dbReference>
<proteinExistence type="predicted"/>
<dbReference type="RefSeq" id="WP_234967194.1">
    <property type="nucleotide sequence ID" value="NZ_CP016204.1"/>
</dbReference>
<gene>
    <name evidence="3" type="ORF">SAMN05444364_1077</name>
</gene>
<feature type="domain" description="LTD" evidence="2">
    <location>
        <begin position="419"/>
        <end position="587"/>
    </location>
</feature>
<dbReference type="Pfam" id="PF00932">
    <property type="entry name" value="LTD"/>
    <property type="match status" value="1"/>
</dbReference>
<evidence type="ECO:0000313" key="3">
    <source>
        <dbReference type="EMBL" id="SHF72822.1"/>
    </source>
</evidence>
<accession>A0AAX2F2C3</accession>
<dbReference type="EMBL" id="FQWA01000007">
    <property type="protein sequence ID" value="SHF72822.1"/>
    <property type="molecule type" value="Genomic_DNA"/>
</dbReference>
<feature type="region of interest" description="Disordered" evidence="1">
    <location>
        <begin position="23"/>
        <end position="43"/>
    </location>
</feature>
<sequence>MKKEYLSPTMAVIPVIQEHSVLETGSGNLPDGSQGHNMDDETEEYDTDESTHISGQAKQVSLFFEEPFTMHKVLKFVVYAVITLGVAACSQDDINSAEQNKSNEETTITVDVTLDKNVEEMVNAKQMTAVWDTEQSAMTRTPITYDKQGSLTYNWKVGSTIPLFVYITDGAHRISSKIDKGLQIISANKGYFTFSVPAYFDLSKLQVASATGKEDGVENGAWTQGIGTDGVMRVSGPKEIDATSYDYNIPLYSKLTKVDPVAKHAKVQFLMLGSWIGVRAKSDMFYKSNVYSIALKSDVLHMDGTFDLSQTSPVWKPSPYRINIDRRQGKVLDECDTIKVNNFAIGGEADGAGTTKYTKPFYIWVKATPGVTSTTKARVILRSEADSKTGAVAPQIDFLSMRNRFCREAKAIVDFKEGDTYNFSINASLKETRGALMITEYYHSSAENGENSWIEITNASRETVSLKGYYLVSPNPLNVPPYRALYVANLTDLKALSRGSSSVGMPGNSTTSIPAGKSICLAAGTGYTEVVAKNKAYQVINTGSGVASPSAVTGGVRYSKFICKDGWNIDLKNPNNNIVDNFGIQVDYKLNGSNGFYYNYYLGQKDFIRSKEMSFNAPYNGFNPMGWYYMPIETSGLNFLGTFNDYDSRFIPFVDYKDGGSANRVERYHDMSYYTNIVHLP</sequence>
<dbReference type="InterPro" id="IPR036415">
    <property type="entry name" value="Lamin_tail_dom_sf"/>
</dbReference>
<evidence type="ECO:0000259" key="2">
    <source>
        <dbReference type="PROSITE" id="PS51841"/>
    </source>
</evidence>
<keyword evidence="4" id="KW-1185">Reference proteome</keyword>
<evidence type="ECO:0000313" key="4">
    <source>
        <dbReference type="Proteomes" id="UP000184105"/>
    </source>
</evidence>
<evidence type="ECO:0000256" key="1">
    <source>
        <dbReference type="SAM" id="MobiDB-lite"/>
    </source>
</evidence>
<dbReference type="AlphaFoldDB" id="A0AAX2F2C3"/>
<protein>
    <submittedName>
        <fullName evidence="3">Lamin Tail Domain</fullName>
    </submittedName>
</protein>
<dbReference type="SUPFAM" id="SSF74853">
    <property type="entry name" value="Lamin A/C globular tail domain"/>
    <property type="match status" value="1"/>
</dbReference>
<dbReference type="Proteomes" id="UP000184105">
    <property type="component" value="Unassembled WGS sequence"/>
</dbReference>
<comment type="caution">
    <text evidence="3">The sequence shown here is derived from an EMBL/GenBank/DDBJ whole genome shotgun (WGS) entry which is preliminary data.</text>
</comment>
<dbReference type="PROSITE" id="PS51841">
    <property type="entry name" value="LTD"/>
    <property type="match status" value="1"/>
</dbReference>
<reference evidence="3 4" key="1">
    <citation type="submission" date="2016-11" db="EMBL/GenBank/DDBJ databases">
        <authorList>
            <person name="Varghese N."/>
            <person name="Submissions S."/>
        </authorList>
    </citation>
    <scope>NUCLEOTIDE SEQUENCE [LARGE SCALE GENOMIC DNA]</scope>
    <source>
        <strain evidence="3 4">DSM 22613</strain>
    </source>
</reference>
<organism evidence="3 4">
    <name type="scientific">Prevotella scopos JCM 17725</name>
    <dbReference type="NCBI Taxonomy" id="1236518"/>
    <lineage>
        <taxon>Bacteria</taxon>
        <taxon>Pseudomonadati</taxon>
        <taxon>Bacteroidota</taxon>
        <taxon>Bacteroidia</taxon>
        <taxon>Bacteroidales</taxon>
        <taxon>Prevotellaceae</taxon>
        <taxon>Prevotella</taxon>
    </lineage>
</organism>